<comment type="caution">
    <text evidence="1">The sequence shown here is derived from an EMBL/GenBank/DDBJ whole genome shotgun (WGS) entry which is preliminary data.</text>
</comment>
<dbReference type="Proteomes" id="UP000541444">
    <property type="component" value="Unassembled WGS sequence"/>
</dbReference>
<evidence type="ECO:0000313" key="1">
    <source>
        <dbReference type="EMBL" id="KAF6161161.1"/>
    </source>
</evidence>
<dbReference type="EMBL" id="JACGCM010001144">
    <property type="protein sequence ID" value="KAF6161161.1"/>
    <property type="molecule type" value="Genomic_DNA"/>
</dbReference>
<keyword evidence="2" id="KW-1185">Reference proteome</keyword>
<organism evidence="1 2">
    <name type="scientific">Kingdonia uniflora</name>
    <dbReference type="NCBI Taxonomy" id="39325"/>
    <lineage>
        <taxon>Eukaryota</taxon>
        <taxon>Viridiplantae</taxon>
        <taxon>Streptophyta</taxon>
        <taxon>Embryophyta</taxon>
        <taxon>Tracheophyta</taxon>
        <taxon>Spermatophyta</taxon>
        <taxon>Magnoliopsida</taxon>
        <taxon>Ranunculales</taxon>
        <taxon>Circaeasteraceae</taxon>
        <taxon>Kingdonia</taxon>
    </lineage>
</organism>
<proteinExistence type="predicted"/>
<name>A0A7J7N1U1_9MAGN</name>
<protein>
    <submittedName>
        <fullName evidence="1">Uncharacterized protein</fullName>
    </submittedName>
</protein>
<reference evidence="1 2" key="1">
    <citation type="journal article" date="2020" name="IScience">
        <title>Genome Sequencing of the Endangered Kingdonia uniflora (Circaeasteraceae, Ranunculales) Reveals Potential Mechanisms of Evolutionary Specialization.</title>
        <authorList>
            <person name="Sun Y."/>
            <person name="Deng T."/>
            <person name="Zhang A."/>
            <person name="Moore M.J."/>
            <person name="Landis J.B."/>
            <person name="Lin N."/>
            <person name="Zhang H."/>
            <person name="Zhang X."/>
            <person name="Huang J."/>
            <person name="Zhang X."/>
            <person name="Sun H."/>
            <person name="Wang H."/>
        </authorList>
    </citation>
    <scope>NUCLEOTIDE SEQUENCE [LARGE SCALE GENOMIC DNA]</scope>
    <source>
        <strain evidence="1">TB1705</strain>
        <tissue evidence="1">Leaf</tissue>
    </source>
</reference>
<accession>A0A7J7N1U1</accession>
<dbReference type="AlphaFoldDB" id="A0A7J7N1U1"/>
<sequence>MLSRMLTHFSHPSETPIKRMGYMDYVVKVDAQVHYLCYKYILSGNRLWFCFVFFL</sequence>
<evidence type="ECO:0000313" key="2">
    <source>
        <dbReference type="Proteomes" id="UP000541444"/>
    </source>
</evidence>
<gene>
    <name evidence="1" type="ORF">GIB67_007802</name>
</gene>